<gene>
    <name evidence="1" type="ORF">DF185_13875</name>
</gene>
<accession>A0A2V3ZV77</accession>
<reference evidence="1 2" key="1">
    <citation type="submission" date="2018-05" db="EMBL/GenBank/DDBJ databases">
        <title>Marinifilum breve JC075T sp. nov., a marine bacterium isolated from Yongle Blue Hole in the South China Sea.</title>
        <authorList>
            <person name="Fu T."/>
        </authorList>
    </citation>
    <scope>NUCLEOTIDE SEQUENCE [LARGE SCALE GENOMIC DNA]</scope>
    <source>
        <strain evidence="1 2">JC075</strain>
    </source>
</reference>
<proteinExistence type="predicted"/>
<dbReference type="RefSeq" id="WP_110361362.1">
    <property type="nucleotide sequence ID" value="NZ_QFLI01000006.1"/>
</dbReference>
<sequence length="86" mass="9802">MRQSRSDPDKLISDSQAYFSDLDVLFIDSHTDICDLYMLLSDSHCHISDLYTHFQGDITLPAVREALPIGDIRIPDGWEKSNFGLE</sequence>
<evidence type="ECO:0000313" key="1">
    <source>
        <dbReference type="EMBL" id="PXX98967.1"/>
    </source>
</evidence>
<comment type="caution">
    <text evidence="1">The sequence shown here is derived from an EMBL/GenBank/DDBJ whole genome shotgun (WGS) entry which is preliminary data.</text>
</comment>
<name>A0A2V3ZV77_9BACT</name>
<organism evidence="1 2">
    <name type="scientific">Marinifilum breve</name>
    <dbReference type="NCBI Taxonomy" id="2184082"/>
    <lineage>
        <taxon>Bacteria</taxon>
        <taxon>Pseudomonadati</taxon>
        <taxon>Bacteroidota</taxon>
        <taxon>Bacteroidia</taxon>
        <taxon>Marinilabiliales</taxon>
        <taxon>Marinifilaceae</taxon>
    </lineage>
</organism>
<dbReference type="Proteomes" id="UP000248079">
    <property type="component" value="Unassembled WGS sequence"/>
</dbReference>
<keyword evidence="2" id="KW-1185">Reference proteome</keyword>
<evidence type="ECO:0000313" key="2">
    <source>
        <dbReference type="Proteomes" id="UP000248079"/>
    </source>
</evidence>
<dbReference type="AlphaFoldDB" id="A0A2V3ZV77"/>
<protein>
    <submittedName>
        <fullName evidence="1">Uncharacterized protein</fullName>
    </submittedName>
</protein>
<dbReference type="EMBL" id="QFLI01000006">
    <property type="protein sequence ID" value="PXX98967.1"/>
    <property type="molecule type" value="Genomic_DNA"/>
</dbReference>